<organism evidence="5 6">
    <name type="scientific">Chlorobium limicola</name>
    <dbReference type="NCBI Taxonomy" id="1092"/>
    <lineage>
        <taxon>Bacteria</taxon>
        <taxon>Pseudomonadati</taxon>
        <taxon>Chlorobiota</taxon>
        <taxon>Chlorobiia</taxon>
        <taxon>Chlorobiales</taxon>
        <taxon>Chlorobiaceae</taxon>
        <taxon>Chlorobium/Pelodictyon group</taxon>
        <taxon>Chlorobium</taxon>
    </lineage>
</organism>
<dbReference type="Pfam" id="PF00293">
    <property type="entry name" value="NUDIX"/>
    <property type="match status" value="1"/>
</dbReference>
<dbReference type="PANTHER" id="PTHR43046">
    <property type="entry name" value="GDP-MANNOSE MANNOSYL HYDROLASE"/>
    <property type="match status" value="1"/>
</dbReference>
<keyword evidence="6" id="KW-1185">Reference proteome</keyword>
<evidence type="ECO:0000256" key="3">
    <source>
        <dbReference type="RuleBase" id="RU003476"/>
    </source>
</evidence>
<comment type="caution">
    <text evidence="5">The sequence shown here is derived from an EMBL/GenBank/DDBJ whole genome shotgun (WGS) entry which is preliminary data.</text>
</comment>
<keyword evidence="2 3" id="KW-0378">Hydrolase</keyword>
<dbReference type="PANTHER" id="PTHR43046:SF14">
    <property type="entry name" value="MUTT_NUDIX FAMILY PROTEIN"/>
    <property type="match status" value="1"/>
</dbReference>
<gene>
    <name evidence="5" type="ORF">ASB62_07485</name>
</gene>
<dbReference type="OrthoDB" id="9810648at2"/>
<dbReference type="Proteomes" id="UP000053937">
    <property type="component" value="Unassembled WGS sequence"/>
</dbReference>
<reference evidence="5 6" key="1">
    <citation type="submission" date="2015-10" db="EMBL/GenBank/DDBJ databases">
        <title>Draft Genome Sequence of Chlorobium limicola strain Frasassi Growing under Artificial Lighting in the Frasassi Cave System.</title>
        <authorList>
            <person name="Mansor M."/>
            <person name="Macalady J."/>
        </authorList>
    </citation>
    <scope>NUCLEOTIDE SEQUENCE [LARGE SCALE GENOMIC DNA]</scope>
    <source>
        <strain evidence="5 6">Frasassi</strain>
    </source>
</reference>
<dbReference type="Gene3D" id="3.90.79.10">
    <property type="entry name" value="Nucleoside Triphosphate Pyrophosphohydrolase"/>
    <property type="match status" value="1"/>
</dbReference>
<comment type="cofactor">
    <cofactor evidence="1">
        <name>Mg(2+)</name>
        <dbReference type="ChEBI" id="CHEBI:18420"/>
    </cofactor>
</comment>
<feature type="domain" description="Nudix hydrolase" evidence="4">
    <location>
        <begin position="3"/>
        <end position="152"/>
    </location>
</feature>
<sequence>MSKVTLRVSALCVQHDRVLLIEHKSFAPDDPALPDRYWILPGGGVERGETVDEALKREMMEETGLECEVGPLLFIKELLYPFPGSCRPGGRHHSVSLGFHCPVTGGELITGRDPEYGDDEQMIIEVKWVPFDELHGFELYPPFLKEYLFAHRNGSFSDTVPEFYDSSR</sequence>
<name>A0A101J9V4_CHLLI</name>
<dbReference type="SUPFAM" id="SSF55811">
    <property type="entry name" value="Nudix"/>
    <property type="match status" value="1"/>
</dbReference>
<dbReference type="GO" id="GO:0016787">
    <property type="term" value="F:hydrolase activity"/>
    <property type="evidence" value="ECO:0007669"/>
    <property type="project" value="UniProtKB-KW"/>
</dbReference>
<dbReference type="InterPro" id="IPR020476">
    <property type="entry name" value="Nudix_hydrolase"/>
</dbReference>
<protein>
    <submittedName>
        <fullName evidence="5">NUDIX hydrolase</fullName>
    </submittedName>
</protein>
<dbReference type="PROSITE" id="PS00893">
    <property type="entry name" value="NUDIX_BOX"/>
    <property type="match status" value="1"/>
</dbReference>
<dbReference type="InterPro" id="IPR000086">
    <property type="entry name" value="NUDIX_hydrolase_dom"/>
</dbReference>
<dbReference type="RefSeq" id="WP_059139294.1">
    <property type="nucleotide sequence ID" value="NZ_LMBR01000189.1"/>
</dbReference>
<proteinExistence type="inferred from homology"/>
<dbReference type="EMBL" id="LMBR01000189">
    <property type="protein sequence ID" value="KUL22847.1"/>
    <property type="molecule type" value="Genomic_DNA"/>
</dbReference>
<evidence type="ECO:0000313" key="5">
    <source>
        <dbReference type="EMBL" id="KUL22847.1"/>
    </source>
</evidence>
<dbReference type="InterPro" id="IPR020084">
    <property type="entry name" value="NUDIX_hydrolase_CS"/>
</dbReference>
<dbReference type="PRINTS" id="PR00502">
    <property type="entry name" value="NUDIXFAMILY"/>
</dbReference>
<dbReference type="PROSITE" id="PS51462">
    <property type="entry name" value="NUDIX"/>
    <property type="match status" value="1"/>
</dbReference>
<dbReference type="InterPro" id="IPR015797">
    <property type="entry name" value="NUDIX_hydrolase-like_dom_sf"/>
</dbReference>
<evidence type="ECO:0000259" key="4">
    <source>
        <dbReference type="PROSITE" id="PS51462"/>
    </source>
</evidence>
<accession>A0A101J9V4</accession>
<evidence type="ECO:0000256" key="1">
    <source>
        <dbReference type="ARBA" id="ARBA00001946"/>
    </source>
</evidence>
<evidence type="ECO:0000313" key="6">
    <source>
        <dbReference type="Proteomes" id="UP000053937"/>
    </source>
</evidence>
<dbReference type="AlphaFoldDB" id="A0A101J9V4"/>
<comment type="similarity">
    <text evidence="3">Belongs to the Nudix hydrolase family.</text>
</comment>
<evidence type="ECO:0000256" key="2">
    <source>
        <dbReference type="ARBA" id="ARBA00022801"/>
    </source>
</evidence>